<evidence type="ECO:0000313" key="2">
    <source>
        <dbReference type="EMBL" id="KKL64790.1"/>
    </source>
</evidence>
<reference evidence="2" key="1">
    <citation type="journal article" date="2015" name="Nature">
        <title>Complex archaea that bridge the gap between prokaryotes and eukaryotes.</title>
        <authorList>
            <person name="Spang A."/>
            <person name="Saw J.H."/>
            <person name="Jorgensen S.L."/>
            <person name="Zaremba-Niedzwiedzka K."/>
            <person name="Martijn J."/>
            <person name="Lind A.E."/>
            <person name="van Eijk R."/>
            <person name="Schleper C."/>
            <person name="Guy L."/>
            <person name="Ettema T.J."/>
        </authorList>
    </citation>
    <scope>NUCLEOTIDE SEQUENCE</scope>
</reference>
<organism evidence="2">
    <name type="scientific">marine sediment metagenome</name>
    <dbReference type="NCBI Taxonomy" id="412755"/>
    <lineage>
        <taxon>unclassified sequences</taxon>
        <taxon>metagenomes</taxon>
        <taxon>ecological metagenomes</taxon>
    </lineage>
</organism>
<feature type="compositionally biased region" description="Basic and acidic residues" evidence="1">
    <location>
        <begin position="1"/>
        <end position="22"/>
    </location>
</feature>
<protein>
    <submittedName>
        <fullName evidence="2">Uncharacterized protein</fullName>
    </submittedName>
</protein>
<evidence type="ECO:0000256" key="1">
    <source>
        <dbReference type="SAM" id="MobiDB-lite"/>
    </source>
</evidence>
<proteinExistence type="predicted"/>
<dbReference type="AlphaFoldDB" id="A0A0F9G5G8"/>
<gene>
    <name evidence="2" type="ORF">LCGC14_2161420</name>
</gene>
<dbReference type="EMBL" id="LAZR01027739">
    <property type="protein sequence ID" value="KKL64790.1"/>
    <property type="molecule type" value="Genomic_DNA"/>
</dbReference>
<sequence length="61" mass="7045">MALRMRTERIHRDATQAREPARRGVPGLRRRHGRVADHGTATWWEPWGTSDLVRTTNGPGW</sequence>
<comment type="caution">
    <text evidence="2">The sequence shown here is derived from an EMBL/GenBank/DDBJ whole genome shotgun (WGS) entry which is preliminary data.</text>
</comment>
<name>A0A0F9G5G8_9ZZZZ</name>
<feature type="region of interest" description="Disordered" evidence="1">
    <location>
        <begin position="1"/>
        <end position="34"/>
    </location>
</feature>
<accession>A0A0F9G5G8</accession>